<dbReference type="KEGG" id="nlo:107221005"/>
<proteinExistence type="predicted"/>
<evidence type="ECO:0000256" key="3">
    <source>
        <dbReference type="SAM" id="Phobius"/>
    </source>
</evidence>
<feature type="compositionally biased region" description="Basic and acidic residues" evidence="2">
    <location>
        <begin position="169"/>
        <end position="178"/>
    </location>
</feature>
<evidence type="ECO:0000313" key="5">
    <source>
        <dbReference type="RefSeq" id="XP_015515328.2"/>
    </source>
</evidence>
<reference evidence="5" key="1">
    <citation type="submission" date="2025-08" db="UniProtKB">
        <authorList>
            <consortium name="RefSeq"/>
        </authorList>
    </citation>
    <scope>IDENTIFICATION</scope>
    <source>
        <tissue evidence="5">Thorax and Abdomen</tissue>
    </source>
</reference>
<keyword evidence="3" id="KW-0472">Membrane</keyword>
<organism evidence="5">
    <name type="scientific">Neodiprion lecontei</name>
    <name type="common">Redheaded pine sawfly</name>
    <dbReference type="NCBI Taxonomy" id="441921"/>
    <lineage>
        <taxon>Eukaryota</taxon>
        <taxon>Metazoa</taxon>
        <taxon>Ecdysozoa</taxon>
        <taxon>Arthropoda</taxon>
        <taxon>Hexapoda</taxon>
        <taxon>Insecta</taxon>
        <taxon>Pterygota</taxon>
        <taxon>Neoptera</taxon>
        <taxon>Endopterygota</taxon>
        <taxon>Hymenoptera</taxon>
        <taxon>Tenthredinoidea</taxon>
        <taxon>Diprionidae</taxon>
        <taxon>Diprioninae</taxon>
        <taxon>Neodiprion</taxon>
    </lineage>
</organism>
<evidence type="ECO:0000256" key="2">
    <source>
        <dbReference type="SAM" id="MobiDB-lite"/>
    </source>
</evidence>
<keyword evidence="4" id="KW-1185">Reference proteome</keyword>
<protein>
    <submittedName>
        <fullName evidence="5">Protein enabled homolog</fullName>
    </submittedName>
</protein>
<feature type="compositionally biased region" description="Pro residues" evidence="2">
    <location>
        <begin position="212"/>
        <end position="222"/>
    </location>
</feature>
<dbReference type="GeneID" id="107221005"/>
<gene>
    <name evidence="5" type="primary">LOC107221005</name>
</gene>
<feature type="coiled-coil region" evidence="1">
    <location>
        <begin position="109"/>
        <end position="136"/>
    </location>
</feature>
<keyword evidence="1" id="KW-0175">Coiled coil</keyword>
<name>A0A6J0BND7_NEOLC</name>
<feature type="transmembrane region" description="Helical" evidence="3">
    <location>
        <begin position="35"/>
        <end position="56"/>
    </location>
</feature>
<feature type="region of interest" description="Disordered" evidence="2">
    <location>
        <begin position="150"/>
        <end position="231"/>
    </location>
</feature>
<keyword evidence="3" id="KW-0812">Transmembrane</keyword>
<dbReference type="AlphaFoldDB" id="A0A6J0BND7"/>
<feature type="compositionally biased region" description="Pro residues" evidence="2">
    <location>
        <begin position="182"/>
        <end position="191"/>
    </location>
</feature>
<sequence>MFYRRQGYYYRLIKHLPFIKHFDIYDPQSFIREDVLDNLVVCMLVYCLFYFGLWYADKVINQIEKVNEKMVAVVRDNKTKLEDLSTLKKKRLEYEDVVVKTKGVQRQIETYLENELEILTAELTATERKIGDLEKVFGKCKSVGSAFNTGIPASGPEGEMAIEDGQTSSEEKPEDVKVLEPSFPPPLPPEPPPRKYGIFVARPPGHRVIPGYGPPPPPPPPKIGFKLPGIC</sequence>
<accession>A0A6J0BND7</accession>
<dbReference type="RefSeq" id="XP_015515328.2">
    <property type="nucleotide sequence ID" value="XM_015659842.2"/>
</dbReference>
<evidence type="ECO:0000313" key="4">
    <source>
        <dbReference type="Proteomes" id="UP000829291"/>
    </source>
</evidence>
<dbReference type="Proteomes" id="UP000829291">
    <property type="component" value="Chromosome 5"/>
</dbReference>
<dbReference type="InParanoid" id="A0A6J0BND7"/>
<dbReference type="OrthoDB" id="7695887at2759"/>
<keyword evidence="3" id="KW-1133">Transmembrane helix</keyword>
<evidence type="ECO:0000256" key="1">
    <source>
        <dbReference type="SAM" id="Coils"/>
    </source>
</evidence>